<dbReference type="GO" id="GO:0000045">
    <property type="term" value="P:autophagosome assembly"/>
    <property type="evidence" value="ECO:0007669"/>
    <property type="project" value="InterPro"/>
</dbReference>
<dbReference type="PANTHER" id="PTHR13385:SF0">
    <property type="entry name" value="UBIQUITIN-LIKE PROTEIN ATG12"/>
    <property type="match status" value="1"/>
</dbReference>
<evidence type="ECO:0000313" key="6">
    <source>
        <dbReference type="Proteomes" id="UP000282613"/>
    </source>
</evidence>
<dbReference type="AlphaFoldDB" id="A0A0R3WBK3"/>
<dbReference type="EMBL" id="UYRS01018717">
    <property type="protein sequence ID" value="VDK39438.1"/>
    <property type="molecule type" value="Genomic_DNA"/>
</dbReference>
<accession>A0A0R3WBK3</accession>
<evidence type="ECO:0000256" key="1">
    <source>
        <dbReference type="ARBA" id="ARBA00022499"/>
    </source>
</evidence>
<comment type="similarity">
    <text evidence="4">Belongs to the ATG12 family.</text>
</comment>
<dbReference type="CDD" id="cd01612">
    <property type="entry name" value="Ubl_ATG12"/>
    <property type="match status" value="1"/>
</dbReference>
<keyword evidence="1 4" id="KW-1017">Isopeptide bond</keyword>
<sequence>MTEEAADTTRTKEVLQVPSKEQSKIEVFFKPVGDAPCVKKAKWKVARSDTLSAITSFLFKYLNLVPHKDNLFIFVSSSFTPPLDTELGTLYDCFSTEGMLILQYCKSQAWG</sequence>
<organism evidence="7">
    <name type="scientific">Taenia asiatica</name>
    <name type="common">Asian tapeworm</name>
    <dbReference type="NCBI Taxonomy" id="60517"/>
    <lineage>
        <taxon>Eukaryota</taxon>
        <taxon>Metazoa</taxon>
        <taxon>Spiralia</taxon>
        <taxon>Lophotrochozoa</taxon>
        <taxon>Platyhelminthes</taxon>
        <taxon>Cestoda</taxon>
        <taxon>Eucestoda</taxon>
        <taxon>Cyclophyllidea</taxon>
        <taxon>Taeniidae</taxon>
        <taxon>Taenia</taxon>
    </lineage>
</organism>
<protein>
    <recommendedName>
        <fullName evidence="4">Ubiquitin-like protein ATG12</fullName>
    </recommendedName>
</protein>
<gene>
    <name evidence="5" type="ORF">TASK_LOCUS8026</name>
</gene>
<dbReference type="OrthoDB" id="10003551at2759"/>
<dbReference type="GO" id="GO:0061723">
    <property type="term" value="P:glycophagy"/>
    <property type="evidence" value="ECO:0007669"/>
    <property type="project" value="TreeGrafter"/>
</dbReference>
<dbReference type="STRING" id="60517.A0A0R3WBK3"/>
<dbReference type="InterPro" id="IPR007242">
    <property type="entry name" value="Atg12"/>
</dbReference>
<dbReference type="Proteomes" id="UP000282613">
    <property type="component" value="Unassembled WGS sequence"/>
</dbReference>
<dbReference type="InterPro" id="IPR029071">
    <property type="entry name" value="Ubiquitin-like_domsf"/>
</dbReference>
<keyword evidence="3 4" id="KW-0072">Autophagy</keyword>
<dbReference type="Pfam" id="PF04110">
    <property type="entry name" value="APG12"/>
    <property type="match status" value="1"/>
</dbReference>
<reference evidence="5 6" key="2">
    <citation type="submission" date="2018-11" db="EMBL/GenBank/DDBJ databases">
        <authorList>
            <consortium name="Pathogen Informatics"/>
        </authorList>
    </citation>
    <scope>NUCLEOTIDE SEQUENCE [LARGE SCALE GENOMIC DNA]</scope>
</reference>
<evidence type="ECO:0000256" key="3">
    <source>
        <dbReference type="ARBA" id="ARBA00023006"/>
    </source>
</evidence>
<reference evidence="7" key="1">
    <citation type="submission" date="2017-02" db="UniProtKB">
        <authorList>
            <consortium name="WormBaseParasite"/>
        </authorList>
    </citation>
    <scope>IDENTIFICATION</scope>
</reference>
<dbReference type="SUPFAM" id="SSF54236">
    <property type="entry name" value="Ubiquitin-like"/>
    <property type="match status" value="1"/>
</dbReference>
<comment type="function">
    <text evidence="4">Ubiquitin-like protein involved in autophagic vesicle formation.</text>
</comment>
<proteinExistence type="inferred from homology"/>
<keyword evidence="6" id="KW-1185">Reference proteome</keyword>
<comment type="subunit">
    <text evidence="4">Forms a conjugate with ATG5.</text>
</comment>
<dbReference type="GO" id="GO:0034274">
    <property type="term" value="C:Atg12-Atg5-Atg16 complex"/>
    <property type="evidence" value="ECO:0007669"/>
    <property type="project" value="TreeGrafter"/>
</dbReference>
<dbReference type="PANTHER" id="PTHR13385">
    <property type="entry name" value="AUTOPHAGY PROTEIN 12"/>
    <property type="match status" value="1"/>
</dbReference>
<dbReference type="GO" id="GO:0034727">
    <property type="term" value="P:piecemeal microautophagy of the nucleus"/>
    <property type="evidence" value="ECO:0007669"/>
    <property type="project" value="TreeGrafter"/>
</dbReference>
<evidence type="ECO:0000256" key="2">
    <source>
        <dbReference type="ARBA" id="ARBA00022786"/>
    </source>
</evidence>
<evidence type="ECO:0000313" key="7">
    <source>
        <dbReference type="WBParaSite" id="TASK_0000802501-mRNA-1"/>
    </source>
</evidence>
<dbReference type="Gene3D" id="3.10.20.90">
    <property type="entry name" value="Phosphatidylinositol 3-kinase Catalytic Subunit, Chain A, domain 1"/>
    <property type="match status" value="1"/>
</dbReference>
<dbReference type="GO" id="GO:0097352">
    <property type="term" value="P:autophagosome maturation"/>
    <property type="evidence" value="ECO:0007669"/>
    <property type="project" value="TreeGrafter"/>
</dbReference>
<dbReference type="GO" id="GO:0000422">
    <property type="term" value="P:autophagy of mitochondrion"/>
    <property type="evidence" value="ECO:0007669"/>
    <property type="project" value="TreeGrafter"/>
</dbReference>
<dbReference type="GO" id="GO:0034045">
    <property type="term" value="C:phagophore assembly site membrane"/>
    <property type="evidence" value="ECO:0007669"/>
    <property type="project" value="TreeGrafter"/>
</dbReference>
<keyword evidence="2 4" id="KW-0833">Ubl conjugation pathway</keyword>
<name>A0A0R3WBK3_TAEAS</name>
<dbReference type="WBParaSite" id="TASK_0000802501-mRNA-1">
    <property type="protein sequence ID" value="TASK_0000802501-mRNA-1"/>
    <property type="gene ID" value="TASK_0000802501"/>
</dbReference>
<evidence type="ECO:0000256" key="4">
    <source>
        <dbReference type="RuleBase" id="RU361201"/>
    </source>
</evidence>
<evidence type="ECO:0000313" key="5">
    <source>
        <dbReference type="EMBL" id="VDK39438.1"/>
    </source>
</evidence>
<dbReference type="GO" id="GO:0000421">
    <property type="term" value="C:autophagosome membrane"/>
    <property type="evidence" value="ECO:0007669"/>
    <property type="project" value="TreeGrafter"/>
</dbReference>
<dbReference type="GO" id="GO:0019776">
    <property type="term" value="F:Atg8-family ligase activity"/>
    <property type="evidence" value="ECO:0007669"/>
    <property type="project" value="TreeGrafter"/>
</dbReference>